<evidence type="ECO:0000259" key="1">
    <source>
        <dbReference type="Pfam" id="PF12697"/>
    </source>
</evidence>
<gene>
    <name evidence="2" type="ORF">M896_011260</name>
</gene>
<dbReference type="VEuPathDB" id="MicrosporidiaDB:M896_011260"/>
<dbReference type="OrthoDB" id="446723at2759"/>
<reference evidence="2 3" key="1">
    <citation type="journal article" date="2014" name="MBio">
        <title>The Ordospora colligata genome; evolution of extreme reduction in microsporidia and host-to-parasite horizontal gene transfer.</title>
        <authorList>
            <person name="Pombert J.-F."/>
            <person name="Haag K.L."/>
            <person name="Beidas S."/>
            <person name="Ebert D."/>
            <person name="Keeling P.J."/>
        </authorList>
    </citation>
    <scope>NUCLEOTIDE SEQUENCE [LARGE SCALE GENOMIC DNA]</scope>
    <source>
        <strain evidence="2 3">OC4</strain>
    </source>
</reference>
<organism evidence="2 3">
    <name type="scientific">Ordospora colligata OC4</name>
    <dbReference type="NCBI Taxonomy" id="1354746"/>
    <lineage>
        <taxon>Eukaryota</taxon>
        <taxon>Fungi</taxon>
        <taxon>Fungi incertae sedis</taxon>
        <taxon>Microsporidia</taxon>
        <taxon>Ordosporidae</taxon>
        <taxon>Ordospora</taxon>
    </lineage>
</organism>
<sequence length="287" mass="32758">MKQADVNTPIATVEMGSGMLSRIIGYVRDIGLNTKDSKRDFTTEHQKLECNVYFVTKDMKRIGAYLLKPTGDHPPRFVIALHGRGCSRECYRSESKIGFLCSMGYYVLIPDYRGFADSEGMFEIEKVNLDIMACFEYLMSNFGANEIDVVAHSLGTGILAEYCRYVRSSKIGECYMPRRVVMISPFTSIMDVVSESFVWRLLCVLMPWARKIVSREIGYDVMGNIKHMDKKGIFLYHGARDDVISCKHAYILSKVHGLKLRLSDHDHVSILDDDNLWQGVYADFVHE</sequence>
<dbReference type="InParanoid" id="A0A0B2UN25"/>
<dbReference type="Pfam" id="PF12697">
    <property type="entry name" value="Abhydrolase_6"/>
    <property type="match status" value="1"/>
</dbReference>
<dbReference type="GeneID" id="26260969"/>
<dbReference type="STRING" id="1354746.A0A0B2UN25"/>
<dbReference type="Gene3D" id="3.40.50.1820">
    <property type="entry name" value="alpha/beta hydrolase"/>
    <property type="match status" value="1"/>
</dbReference>
<dbReference type="RefSeq" id="XP_014564514.1">
    <property type="nucleotide sequence ID" value="XM_014709028.1"/>
</dbReference>
<dbReference type="AlphaFoldDB" id="A0A0B2UN25"/>
<keyword evidence="3" id="KW-1185">Reference proteome</keyword>
<accession>A0A0B2UN25</accession>
<proteinExistence type="predicted"/>
<evidence type="ECO:0000313" key="2">
    <source>
        <dbReference type="EMBL" id="KHN70472.1"/>
    </source>
</evidence>
<dbReference type="InterPro" id="IPR029058">
    <property type="entry name" value="AB_hydrolase_fold"/>
</dbReference>
<dbReference type="HOGENOM" id="CLU_066256_0_0_1"/>
<dbReference type="EMBL" id="JOKQ01000001">
    <property type="protein sequence ID" value="KHN70472.1"/>
    <property type="molecule type" value="Genomic_DNA"/>
</dbReference>
<feature type="domain" description="AB hydrolase-1" evidence="1">
    <location>
        <begin position="78"/>
        <end position="202"/>
    </location>
</feature>
<dbReference type="PANTHER" id="PTHR12277:SF81">
    <property type="entry name" value="PROTEIN ABHD13"/>
    <property type="match status" value="1"/>
</dbReference>
<dbReference type="PANTHER" id="PTHR12277">
    <property type="entry name" value="ALPHA/BETA HYDROLASE DOMAIN-CONTAINING PROTEIN"/>
    <property type="match status" value="1"/>
</dbReference>
<comment type="caution">
    <text evidence="2">The sequence shown here is derived from an EMBL/GenBank/DDBJ whole genome shotgun (WGS) entry which is preliminary data.</text>
</comment>
<dbReference type="SUPFAM" id="SSF53474">
    <property type="entry name" value="alpha/beta-Hydrolases"/>
    <property type="match status" value="1"/>
</dbReference>
<protein>
    <recommendedName>
        <fullName evidence="1">AB hydrolase-1 domain-containing protein</fullName>
    </recommendedName>
</protein>
<dbReference type="Proteomes" id="UP000031056">
    <property type="component" value="Unassembled WGS sequence"/>
</dbReference>
<dbReference type="InterPro" id="IPR000073">
    <property type="entry name" value="AB_hydrolase_1"/>
</dbReference>
<evidence type="ECO:0000313" key="3">
    <source>
        <dbReference type="Proteomes" id="UP000031056"/>
    </source>
</evidence>
<name>A0A0B2UN25_9MICR</name>